<gene>
    <name evidence="1" type="ORF">L2E82_19949</name>
</gene>
<sequence>MDHKFNRFAQMLTGNCLVGISIAWLKRNHTAHHIAVNSLEYNPDLQHMSGTIGSTAYIGEPSGNDCEMTVGPPKMAALHARDLTKPKPSSNLVKIAHLSLQIRGLVGDWWGMVVMLIRVCGIDVGGVDMGPKLKFTFFDRLVYNTLPRKKLDKELPTADAQQL</sequence>
<dbReference type="Proteomes" id="UP001055811">
    <property type="component" value="Linkage Group LG04"/>
</dbReference>
<organism evidence="1 2">
    <name type="scientific">Cichorium intybus</name>
    <name type="common">Chicory</name>
    <dbReference type="NCBI Taxonomy" id="13427"/>
    <lineage>
        <taxon>Eukaryota</taxon>
        <taxon>Viridiplantae</taxon>
        <taxon>Streptophyta</taxon>
        <taxon>Embryophyta</taxon>
        <taxon>Tracheophyta</taxon>
        <taxon>Spermatophyta</taxon>
        <taxon>Magnoliopsida</taxon>
        <taxon>eudicotyledons</taxon>
        <taxon>Gunneridae</taxon>
        <taxon>Pentapetalae</taxon>
        <taxon>asterids</taxon>
        <taxon>campanulids</taxon>
        <taxon>Asterales</taxon>
        <taxon>Asteraceae</taxon>
        <taxon>Cichorioideae</taxon>
        <taxon>Cichorieae</taxon>
        <taxon>Cichoriinae</taxon>
        <taxon>Cichorium</taxon>
    </lineage>
</organism>
<keyword evidence="2" id="KW-1185">Reference proteome</keyword>
<comment type="caution">
    <text evidence="1">The sequence shown here is derived from an EMBL/GenBank/DDBJ whole genome shotgun (WGS) entry which is preliminary data.</text>
</comment>
<evidence type="ECO:0000313" key="1">
    <source>
        <dbReference type="EMBL" id="KAI3749340.1"/>
    </source>
</evidence>
<reference evidence="1 2" key="2">
    <citation type="journal article" date="2022" name="Mol. Ecol. Resour.">
        <title>The genomes of chicory, endive, great burdock and yacon provide insights into Asteraceae paleo-polyploidization history and plant inulin production.</title>
        <authorList>
            <person name="Fan W."/>
            <person name="Wang S."/>
            <person name="Wang H."/>
            <person name="Wang A."/>
            <person name="Jiang F."/>
            <person name="Liu H."/>
            <person name="Zhao H."/>
            <person name="Xu D."/>
            <person name="Zhang Y."/>
        </authorList>
    </citation>
    <scope>NUCLEOTIDE SEQUENCE [LARGE SCALE GENOMIC DNA]</scope>
    <source>
        <strain evidence="2">cv. Punajuju</strain>
        <tissue evidence="1">Leaves</tissue>
    </source>
</reference>
<protein>
    <submittedName>
        <fullName evidence="1">Uncharacterized protein</fullName>
    </submittedName>
</protein>
<proteinExistence type="predicted"/>
<accession>A0ACB9DRY9</accession>
<name>A0ACB9DRY9_CICIN</name>
<evidence type="ECO:0000313" key="2">
    <source>
        <dbReference type="Proteomes" id="UP001055811"/>
    </source>
</evidence>
<dbReference type="EMBL" id="CM042012">
    <property type="protein sequence ID" value="KAI3749340.1"/>
    <property type="molecule type" value="Genomic_DNA"/>
</dbReference>
<reference evidence="2" key="1">
    <citation type="journal article" date="2022" name="Mol. Ecol. Resour.">
        <title>The genomes of chicory, endive, great burdock and yacon provide insights into Asteraceae palaeo-polyploidization history and plant inulin production.</title>
        <authorList>
            <person name="Fan W."/>
            <person name="Wang S."/>
            <person name="Wang H."/>
            <person name="Wang A."/>
            <person name="Jiang F."/>
            <person name="Liu H."/>
            <person name="Zhao H."/>
            <person name="Xu D."/>
            <person name="Zhang Y."/>
        </authorList>
    </citation>
    <scope>NUCLEOTIDE SEQUENCE [LARGE SCALE GENOMIC DNA]</scope>
    <source>
        <strain evidence="2">cv. Punajuju</strain>
    </source>
</reference>